<dbReference type="STRING" id="3988.B9TKY8"/>
<feature type="non-terminal residue" evidence="3">
    <location>
        <position position="103"/>
    </location>
</feature>
<dbReference type="InterPro" id="IPR014710">
    <property type="entry name" value="RmlC-like_jellyroll"/>
</dbReference>
<protein>
    <recommendedName>
        <fullName evidence="2">Cupin-like domain-containing protein</fullName>
    </recommendedName>
</protein>
<evidence type="ECO:0000313" key="4">
    <source>
        <dbReference type="Proteomes" id="UP000008311"/>
    </source>
</evidence>
<reference evidence="4" key="1">
    <citation type="journal article" date="2010" name="Nat. Biotechnol.">
        <title>Draft genome sequence of the oilseed species Ricinus communis.</title>
        <authorList>
            <person name="Chan A.P."/>
            <person name="Crabtree J."/>
            <person name="Zhao Q."/>
            <person name="Lorenzi H."/>
            <person name="Orvis J."/>
            <person name="Puiu D."/>
            <person name="Melake-Berhan A."/>
            <person name="Jones K.M."/>
            <person name="Redman J."/>
            <person name="Chen G."/>
            <person name="Cahoon E.B."/>
            <person name="Gedil M."/>
            <person name="Stanke M."/>
            <person name="Haas B.J."/>
            <person name="Wortman J.R."/>
            <person name="Fraser-Liggett C.M."/>
            <person name="Ravel J."/>
            <person name="Rabinowicz P.D."/>
        </authorList>
    </citation>
    <scope>NUCLEOTIDE SEQUENCE [LARGE SCALE GENOMIC DNA]</scope>
    <source>
        <strain evidence="4">cv. Hale</strain>
    </source>
</reference>
<accession>B9TKY8</accession>
<sequence>MNTPIEYRDLDPARFFSEVASSYRPAILRGFVRHWPAVRTALQSPEALCHYLLALDTGAEVDAVMTPPAERGRLFYKPDMEGFNFVRNKVTVSRVIEQLARYS</sequence>
<dbReference type="EMBL" id="EQ985892">
    <property type="protein sequence ID" value="EEF23477.1"/>
    <property type="molecule type" value="Genomic_DNA"/>
</dbReference>
<dbReference type="Proteomes" id="UP000008311">
    <property type="component" value="Unassembled WGS sequence"/>
</dbReference>
<keyword evidence="4" id="KW-1185">Reference proteome</keyword>
<evidence type="ECO:0000256" key="1">
    <source>
        <dbReference type="ARBA" id="ARBA00006801"/>
    </source>
</evidence>
<organism evidence="3 4">
    <name type="scientific">Ricinus communis</name>
    <name type="common">Castor bean</name>
    <dbReference type="NCBI Taxonomy" id="3988"/>
    <lineage>
        <taxon>Eukaryota</taxon>
        <taxon>Viridiplantae</taxon>
        <taxon>Streptophyta</taxon>
        <taxon>Embryophyta</taxon>
        <taxon>Tracheophyta</taxon>
        <taxon>Spermatophyta</taxon>
        <taxon>Magnoliopsida</taxon>
        <taxon>eudicotyledons</taxon>
        <taxon>Gunneridae</taxon>
        <taxon>Pentapetalae</taxon>
        <taxon>rosids</taxon>
        <taxon>fabids</taxon>
        <taxon>Malpighiales</taxon>
        <taxon>Euphorbiaceae</taxon>
        <taxon>Acalyphoideae</taxon>
        <taxon>Acalypheae</taxon>
        <taxon>Ricinus</taxon>
    </lineage>
</organism>
<dbReference type="InterPro" id="IPR041667">
    <property type="entry name" value="Cupin_8"/>
</dbReference>
<dbReference type="Pfam" id="PF13621">
    <property type="entry name" value="Cupin_8"/>
    <property type="match status" value="1"/>
</dbReference>
<comment type="similarity">
    <text evidence="1">Belongs to the JARID1 histone demethylase family.</text>
</comment>
<name>B9TKY8_RICCO</name>
<dbReference type="Gene3D" id="2.60.120.10">
    <property type="entry name" value="Jelly Rolls"/>
    <property type="match status" value="1"/>
</dbReference>
<dbReference type="SUPFAM" id="SSF51197">
    <property type="entry name" value="Clavaminate synthase-like"/>
    <property type="match status" value="1"/>
</dbReference>
<dbReference type="InParanoid" id="B9TKY8"/>
<feature type="domain" description="Cupin-like" evidence="2">
    <location>
        <begin position="12"/>
        <end position="101"/>
    </location>
</feature>
<evidence type="ECO:0000313" key="3">
    <source>
        <dbReference type="EMBL" id="EEF23477.1"/>
    </source>
</evidence>
<dbReference type="AlphaFoldDB" id="B9TKY8"/>
<gene>
    <name evidence="3" type="ORF">RCOM_1905720</name>
</gene>
<proteinExistence type="inferred from homology"/>
<evidence type="ECO:0000259" key="2">
    <source>
        <dbReference type="Pfam" id="PF13621"/>
    </source>
</evidence>